<evidence type="ECO:0000256" key="1">
    <source>
        <dbReference type="SAM" id="MobiDB-lite"/>
    </source>
</evidence>
<feature type="region of interest" description="Disordered" evidence="1">
    <location>
        <begin position="91"/>
        <end position="110"/>
    </location>
</feature>
<keyword evidence="3" id="KW-1185">Reference proteome</keyword>
<proteinExistence type="predicted"/>
<sequence length="110" mass="12888">MEVQEAELGEETLKFILQDLEQVECICGEALGLEHLHLYHEVKHENQPSSSAGASASCLFVSWSFYFLFFYQNWSDFDDKWQPRALHDVLRNSSEEEERDWAPAGWRFNS</sequence>
<name>A0ABV0WB54_9TELE</name>
<reference evidence="2 3" key="1">
    <citation type="submission" date="2021-06" db="EMBL/GenBank/DDBJ databases">
        <authorList>
            <person name="Palmer J.M."/>
        </authorList>
    </citation>
    <scope>NUCLEOTIDE SEQUENCE [LARGE SCALE GENOMIC DNA]</scope>
    <source>
        <strain evidence="2 3">XR_2019</strain>
        <tissue evidence="2">Muscle</tissue>
    </source>
</reference>
<evidence type="ECO:0000313" key="3">
    <source>
        <dbReference type="Proteomes" id="UP001444071"/>
    </source>
</evidence>
<comment type="caution">
    <text evidence="2">The sequence shown here is derived from an EMBL/GenBank/DDBJ whole genome shotgun (WGS) entry which is preliminary data.</text>
</comment>
<gene>
    <name evidence="2" type="ORF">XENORESO_019913</name>
</gene>
<accession>A0ABV0WB54</accession>
<organism evidence="2 3">
    <name type="scientific">Xenotaenia resolanae</name>
    <dbReference type="NCBI Taxonomy" id="208358"/>
    <lineage>
        <taxon>Eukaryota</taxon>
        <taxon>Metazoa</taxon>
        <taxon>Chordata</taxon>
        <taxon>Craniata</taxon>
        <taxon>Vertebrata</taxon>
        <taxon>Euteleostomi</taxon>
        <taxon>Actinopterygii</taxon>
        <taxon>Neopterygii</taxon>
        <taxon>Teleostei</taxon>
        <taxon>Neoteleostei</taxon>
        <taxon>Acanthomorphata</taxon>
        <taxon>Ovalentaria</taxon>
        <taxon>Atherinomorphae</taxon>
        <taxon>Cyprinodontiformes</taxon>
        <taxon>Goodeidae</taxon>
        <taxon>Xenotaenia</taxon>
    </lineage>
</organism>
<protein>
    <submittedName>
        <fullName evidence="2">Uncharacterized protein</fullName>
    </submittedName>
</protein>
<evidence type="ECO:0000313" key="2">
    <source>
        <dbReference type="EMBL" id="MEQ2266324.1"/>
    </source>
</evidence>
<dbReference type="EMBL" id="JAHRIM010040113">
    <property type="protein sequence ID" value="MEQ2266324.1"/>
    <property type="molecule type" value="Genomic_DNA"/>
</dbReference>
<dbReference type="Proteomes" id="UP001444071">
    <property type="component" value="Unassembled WGS sequence"/>
</dbReference>